<gene>
    <name evidence="1" type="ORF">ADIWIN_2375</name>
</gene>
<organism evidence="1 2">
    <name type="scientific">Winogradskyella psychrotolerans RS-3</name>
    <dbReference type="NCBI Taxonomy" id="641526"/>
    <lineage>
        <taxon>Bacteria</taxon>
        <taxon>Pseudomonadati</taxon>
        <taxon>Bacteroidota</taxon>
        <taxon>Flavobacteriia</taxon>
        <taxon>Flavobacteriales</taxon>
        <taxon>Flavobacteriaceae</taxon>
        <taxon>Winogradskyella</taxon>
    </lineage>
</organism>
<sequence>MKRIQLIAILILLVTFNVYAQDKENQNLGMSLILKVTGVLKT</sequence>
<name>S7VQW8_9FLAO</name>
<keyword evidence="2" id="KW-1185">Reference proteome</keyword>
<reference evidence="1 2" key="1">
    <citation type="journal article" date="2013" name="Genome Announc.">
        <title>Draft Genome Sequence of Winogradskyella psychrotolerans RS-3T, Isolated from the Marine Transect of Kongsfjorden, Ny-Alesund, Svalbard, Arctic Ocean.</title>
        <authorList>
            <person name="Kumar Pinnaka A."/>
            <person name="Ara S."/>
            <person name="Singh A."/>
            <person name="Shivaji S."/>
        </authorList>
    </citation>
    <scope>NUCLEOTIDE SEQUENCE [LARGE SCALE GENOMIC DNA]</scope>
    <source>
        <strain evidence="1 2">RS-3</strain>
    </source>
</reference>
<evidence type="ECO:0000313" key="2">
    <source>
        <dbReference type="Proteomes" id="UP000014962"/>
    </source>
</evidence>
<accession>S7VQW8</accession>
<comment type="caution">
    <text evidence="1">The sequence shown here is derived from an EMBL/GenBank/DDBJ whole genome shotgun (WGS) entry which is preliminary data.</text>
</comment>
<dbReference type="AlphaFoldDB" id="S7VQW8"/>
<evidence type="ECO:0000313" key="1">
    <source>
        <dbReference type="EMBL" id="EPR72625.1"/>
    </source>
</evidence>
<dbReference type="STRING" id="641526.ADIWIN_2375"/>
<dbReference type="EMBL" id="ATMR01000109">
    <property type="protein sequence ID" value="EPR72625.1"/>
    <property type="molecule type" value="Genomic_DNA"/>
</dbReference>
<protein>
    <submittedName>
        <fullName evidence="1">Uncharacterized protein</fullName>
    </submittedName>
</protein>
<dbReference type="Proteomes" id="UP000014962">
    <property type="component" value="Unassembled WGS sequence"/>
</dbReference>
<proteinExistence type="predicted"/>